<feature type="transmembrane region" description="Helical" evidence="1">
    <location>
        <begin position="147"/>
        <end position="167"/>
    </location>
</feature>
<keyword evidence="1" id="KW-0472">Membrane</keyword>
<keyword evidence="1" id="KW-0812">Transmembrane</keyword>
<keyword evidence="3" id="KW-1185">Reference proteome</keyword>
<comment type="caution">
    <text evidence="2">The sequence shown here is derived from an EMBL/GenBank/DDBJ whole genome shotgun (WGS) entry which is preliminary data.</text>
</comment>
<organism evidence="2 3">
    <name type="scientific">Solanum commersonii</name>
    <name type="common">Commerson's wild potato</name>
    <name type="synonym">Commerson's nightshade</name>
    <dbReference type="NCBI Taxonomy" id="4109"/>
    <lineage>
        <taxon>Eukaryota</taxon>
        <taxon>Viridiplantae</taxon>
        <taxon>Streptophyta</taxon>
        <taxon>Embryophyta</taxon>
        <taxon>Tracheophyta</taxon>
        <taxon>Spermatophyta</taxon>
        <taxon>Magnoliopsida</taxon>
        <taxon>eudicotyledons</taxon>
        <taxon>Gunneridae</taxon>
        <taxon>Pentapetalae</taxon>
        <taxon>asterids</taxon>
        <taxon>lamiids</taxon>
        <taxon>Solanales</taxon>
        <taxon>Solanaceae</taxon>
        <taxon>Solanoideae</taxon>
        <taxon>Solaneae</taxon>
        <taxon>Solanum</taxon>
    </lineage>
</organism>
<sequence>MAFLIRRQTQAHFLKKHFIGINICNSKCFCRVALTKVLKKGKDASGSVQDQINKDVTNSKSTVHFTAIASISELHLNYKKNTKTAKLEVKLQRGILTKSQLVQPYLNPIPPPISGLCISWAILRNPNCPLPTIHIINSPINVNSTHVHIIISFVIVMGMNWAVFIILQIFDISTGHFVVFFTIINFGSPTRPHLLSHYPLLRFQIPNLPTTNRNIIQIRIPDILFINITPFFPRIATFIRRDLGFRWSKEEWSPPMSPNLTLGRR</sequence>
<dbReference type="AlphaFoldDB" id="A0A9J5ZZF1"/>
<evidence type="ECO:0000313" key="3">
    <source>
        <dbReference type="Proteomes" id="UP000824120"/>
    </source>
</evidence>
<evidence type="ECO:0000256" key="1">
    <source>
        <dbReference type="SAM" id="Phobius"/>
    </source>
</evidence>
<reference evidence="2 3" key="1">
    <citation type="submission" date="2020-09" db="EMBL/GenBank/DDBJ databases">
        <title>De no assembly of potato wild relative species, Solanum commersonii.</title>
        <authorList>
            <person name="Cho K."/>
        </authorList>
    </citation>
    <scope>NUCLEOTIDE SEQUENCE [LARGE SCALE GENOMIC DNA]</scope>
    <source>
        <strain evidence="2">LZ3.2</strain>
        <tissue evidence="2">Leaf</tissue>
    </source>
</reference>
<keyword evidence="1" id="KW-1133">Transmembrane helix</keyword>
<gene>
    <name evidence="2" type="ORF">H5410_017432</name>
</gene>
<name>A0A9J5ZZF1_SOLCO</name>
<accession>A0A9J5ZZF1</accession>
<evidence type="ECO:0000313" key="2">
    <source>
        <dbReference type="EMBL" id="KAG5617608.1"/>
    </source>
</evidence>
<dbReference type="Proteomes" id="UP000824120">
    <property type="component" value="Chromosome 3"/>
</dbReference>
<proteinExistence type="predicted"/>
<dbReference type="EMBL" id="JACXVP010000003">
    <property type="protein sequence ID" value="KAG5617608.1"/>
    <property type="molecule type" value="Genomic_DNA"/>
</dbReference>
<protein>
    <submittedName>
        <fullName evidence="2">Uncharacterized protein</fullName>
    </submittedName>
</protein>